<feature type="chain" id="PRO_5034766149" description="WD40 repeat domain-containing protein" evidence="2">
    <location>
        <begin position="17"/>
        <end position="314"/>
    </location>
</feature>
<name>A0A8H9GRR8_9DEIO</name>
<dbReference type="InterPro" id="IPR015943">
    <property type="entry name" value="WD40/YVTN_repeat-like_dom_sf"/>
</dbReference>
<dbReference type="RefSeq" id="WP_162621398.1">
    <property type="nucleotide sequence ID" value="NZ_BMQG01000017.1"/>
</dbReference>
<dbReference type="InterPro" id="IPR011044">
    <property type="entry name" value="Quino_amine_DH_bsu"/>
</dbReference>
<dbReference type="Proteomes" id="UP000600547">
    <property type="component" value="Unassembled WGS sequence"/>
</dbReference>
<comment type="caution">
    <text evidence="3">The sequence shown here is derived from an EMBL/GenBank/DDBJ whole genome shotgun (WGS) entry which is preliminary data.</text>
</comment>
<reference evidence="4" key="1">
    <citation type="journal article" date="2019" name="Int. J. Syst. Evol. Microbiol.">
        <title>The Global Catalogue of Microorganisms (GCM) 10K type strain sequencing project: providing services to taxonomists for standard genome sequencing and annotation.</title>
        <authorList>
            <consortium name="The Broad Institute Genomics Platform"/>
            <consortium name="The Broad Institute Genome Sequencing Center for Infectious Disease"/>
            <person name="Wu L."/>
            <person name="Ma J."/>
        </authorList>
    </citation>
    <scope>NUCLEOTIDE SEQUENCE [LARGE SCALE GENOMIC DNA]</scope>
    <source>
        <strain evidence="4">JCM 31047</strain>
    </source>
</reference>
<protein>
    <recommendedName>
        <fullName evidence="5">WD40 repeat domain-containing protein</fullName>
    </recommendedName>
</protein>
<accession>A0A8H9GRR8</accession>
<dbReference type="PANTHER" id="PTHR19879:SF9">
    <property type="entry name" value="TRANSCRIPTION INITIATION FACTOR TFIID SUBUNIT 5"/>
    <property type="match status" value="1"/>
</dbReference>
<feature type="repeat" description="WD" evidence="1">
    <location>
        <begin position="110"/>
        <end position="141"/>
    </location>
</feature>
<dbReference type="InterPro" id="IPR001680">
    <property type="entry name" value="WD40_rpt"/>
</dbReference>
<dbReference type="SMART" id="SM00320">
    <property type="entry name" value="WD40"/>
    <property type="match status" value="4"/>
</dbReference>
<dbReference type="Gene3D" id="2.130.10.10">
    <property type="entry name" value="YVTN repeat-like/Quinoprotein amine dehydrogenase"/>
    <property type="match status" value="1"/>
</dbReference>
<feature type="signal peptide" evidence="2">
    <location>
        <begin position="1"/>
        <end position="16"/>
    </location>
</feature>
<dbReference type="PROSITE" id="PS50082">
    <property type="entry name" value="WD_REPEATS_2"/>
    <property type="match status" value="1"/>
</dbReference>
<dbReference type="SUPFAM" id="SSF50969">
    <property type="entry name" value="YVTN repeat-like/Quinoprotein amine dehydrogenase"/>
    <property type="match status" value="1"/>
</dbReference>
<keyword evidence="4" id="KW-1185">Reference proteome</keyword>
<proteinExistence type="predicted"/>
<dbReference type="PANTHER" id="PTHR19879">
    <property type="entry name" value="TRANSCRIPTION INITIATION FACTOR TFIID"/>
    <property type="match status" value="1"/>
</dbReference>
<keyword evidence="1" id="KW-0853">WD repeat</keyword>
<evidence type="ECO:0000256" key="1">
    <source>
        <dbReference type="PROSITE-ProRule" id="PRU00221"/>
    </source>
</evidence>
<sequence length="314" mass="33296">MRSCLLLLTLLSQAGAARWSLPVSLLGFDGQGHAVTTRSGGGATRLEVRDTGTGQLLRATPLDAPGPGVTFNADVTVAAWVRADILHVWRAGQEVAVPASQNGLAGTQVLALSPDGTRLYAGNFNGYVQVWNTQTATRERTLPQRTWGVNRLRVSPDGQGLFVGTQGGDSRVYDTRDWSFTTLPDVFAKTVHSVAFSPDGTRLAVADGVEPARLLNLRDPAQSRTLPRPTAPCEVTVWGGRCATGPVTLNFSADGQTLLIAHMNGLAVLYDIRTGRPRAQVSGTDPGQTLLSPDGRTVLSGGIWSPPLRALDVP</sequence>
<evidence type="ECO:0000256" key="2">
    <source>
        <dbReference type="SAM" id="SignalP"/>
    </source>
</evidence>
<keyword evidence="2" id="KW-0732">Signal</keyword>
<evidence type="ECO:0008006" key="5">
    <source>
        <dbReference type="Google" id="ProtNLM"/>
    </source>
</evidence>
<dbReference type="Pfam" id="PF00400">
    <property type="entry name" value="WD40"/>
    <property type="match status" value="1"/>
</dbReference>
<gene>
    <name evidence="3" type="ORF">GCM10008956_34170</name>
</gene>
<dbReference type="AlphaFoldDB" id="A0A8H9GRR8"/>
<evidence type="ECO:0000313" key="3">
    <source>
        <dbReference type="EMBL" id="GGM55460.1"/>
    </source>
</evidence>
<organism evidence="3 4">
    <name type="scientific">Deinococcus arenae</name>
    <dbReference type="NCBI Taxonomy" id="1452751"/>
    <lineage>
        <taxon>Bacteria</taxon>
        <taxon>Thermotogati</taxon>
        <taxon>Deinococcota</taxon>
        <taxon>Deinococci</taxon>
        <taxon>Deinococcales</taxon>
        <taxon>Deinococcaceae</taxon>
        <taxon>Deinococcus</taxon>
    </lineage>
</organism>
<evidence type="ECO:0000313" key="4">
    <source>
        <dbReference type="Proteomes" id="UP000600547"/>
    </source>
</evidence>
<dbReference type="EMBL" id="BMQG01000017">
    <property type="protein sequence ID" value="GGM55460.1"/>
    <property type="molecule type" value="Genomic_DNA"/>
</dbReference>